<dbReference type="Gene3D" id="2.40.50.100">
    <property type="match status" value="1"/>
</dbReference>
<evidence type="ECO:0000256" key="2">
    <source>
        <dbReference type="ARBA" id="ARBA00023054"/>
    </source>
</evidence>
<dbReference type="OrthoDB" id="9760528at2"/>
<dbReference type="PANTHER" id="PTHR32347:SF23">
    <property type="entry name" value="BLL5650 PROTEIN"/>
    <property type="match status" value="1"/>
</dbReference>
<keyword evidence="2 3" id="KW-0175">Coiled coil</keyword>
<dbReference type="GO" id="GO:0030313">
    <property type="term" value="C:cell envelope"/>
    <property type="evidence" value="ECO:0007669"/>
    <property type="project" value="UniProtKB-SubCell"/>
</dbReference>
<organism evidence="5 6">
    <name type="scientific">Melittangium boletus DSM 14713</name>
    <dbReference type="NCBI Taxonomy" id="1294270"/>
    <lineage>
        <taxon>Bacteria</taxon>
        <taxon>Pseudomonadati</taxon>
        <taxon>Myxococcota</taxon>
        <taxon>Myxococcia</taxon>
        <taxon>Myxococcales</taxon>
        <taxon>Cystobacterineae</taxon>
        <taxon>Archangiaceae</taxon>
        <taxon>Melittangium</taxon>
    </lineage>
</organism>
<sequence length="445" mass="48549">MTTPTSTPPSPPSLPVMRLVRHDTRVARKVAGGLLLLLVLCAIALLVAPWQQNITGHGRVIAYAPLDRQQTVQSPIAGRIIHWAVQEGSRVEAGDLLVELADNDPELMTRLREQRDAIEVRIRAAQSQMRAYESRVDALRSSRTSSVEAAGSRVRMVKERIRAAEQSLSAAQVARETSRLQLERQRTLHANGLTATRAVELAQLEYAKTSTDVESARASLEAARSELAALGSDRQRIQTDADALVNDGLARYESSKAELAKERIELARLDSLLARQSTQRIHAPRAGTLLRVMAQQGAEFVKVGDPLAVLVPDTDAIAVELRVAGRDAPLITSGRHVRLQFEGWPAIQFAGWPSVAVGTFGGTVAFVDAADDGLGAFRIVVVPDQGEPWPEGRFLRQGVRANGWILLDKVRLGFELWRQFNGFPPSVATEKKASDKSDKPSKGSV</sequence>
<dbReference type="Proteomes" id="UP000217289">
    <property type="component" value="Chromosome"/>
</dbReference>
<protein>
    <submittedName>
        <fullName evidence="5">RND efflux membrane fusion protein</fullName>
    </submittedName>
</protein>
<keyword evidence="6" id="KW-1185">Reference proteome</keyword>
<dbReference type="AlphaFoldDB" id="A0A250IAN9"/>
<name>A0A250IAN9_9BACT</name>
<dbReference type="InterPro" id="IPR050465">
    <property type="entry name" value="UPF0194_transport"/>
</dbReference>
<dbReference type="InterPro" id="IPR011053">
    <property type="entry name" value="Single_hybrid_motif"/>
</dbReference>
<dbReference type="PANTHER" id="PTHR32347">
    <property type="entry name" value="EFFLUX SYSTEM COMPONENT YKNX-RELATED"/>
    <property type="match status" value="1"/>
</dbReference>
<dbReference type="EMBL" id="CP022163">
    <property type="protein sequence ID" value="ATB28270.1"/>
    <property type="molecule type" value="Genomic_DNA"/>
</dbReference>
<evidence type="ECO:0000256" key="3">
    <source>
        <dbReference type="SAM" id="Coils"/>
    </source>
</evidence>
<evidence type="ECO:0000313" key="5">
    <source>
        <dbReference type="EMBL" id="ATB28270.1"/>
    </source>
</evidence>
<reference evidence="5 6" key="1">
    <citation type="submission" date="2017-06" db="EMBL/GenBank/DDBJ databases">
        <authorList>
            <person name="Kim H.J."/>
            <person name="Triplett B.A."/>
        </authorList>
    </citation>
    <scope>NUCLEOTIDE SEQUENCE [LARGE SCALE GENOMIC DNA]</scope>
    <source>
        <strain evidence="5 6">DSM 14713</strain>
    </source>
</reference>
<proteinExistence type="predicted"/>
<keyword evidence="4" id="KW-0472">Membrane</keyword>
<dbReference type="SUPFAM" id="SSF51230">
    <property type="entry name" value="Single hybrid motif"/>
    <property type="match status" value="2"/>
</dbReference>
<keyword evidence="4" id="KW-0812">Transmembrane</keyword>
<evidence type="ECO:0000256" key="4">
    <source>
        <dbReference type="SAM" id="Phobius"/>
    </source>
</evidence>
<feature type="transmembrane region" description="Helical" evidence="4">
    <location>
        <begin position="30"/>
        <end position="50"/>
    </location>
</feature>
<accession>A0A250IAN9</accession>
<feature type="coiled-coil region" evidence="3">
    <location>
        <begin position="213"/>
        <end position="240"/>
    </location>
</feature>
<dbReference type="SUPFAM" id="SSF56954">
    <property type="entry name" value="Outer membrane efflux proteins (OEP)"/>
    <property type="match status" value="1"/>
</dbReference>
<gene>
    <name evidence="5" type="ORF">MEBOL_001716</name>
</gene>
<feature type="coiled-coil region" evidence="3">
    <location>
        <begin position="108"/>
        <end position="142"/>
    </location>
</feature>
<keyword evidence="4" id="KW-1133">Transmembrane helix</keyword>
<comment type="subcellular location">
    <subcellularLocation>
        <location evidence="1">Cell envelope</location>
    </subcellularLocation>
</comment>
<evidence type="ECO:0000256" key="1">
    <source>
        <dbReference type="ARBA" id="ARBA00004196"/>
    </source>
</evidence>
<dbReference type="RefSeq" id="WP_095976966.1">
    <property type="nucleotide sequence ID" value="NZ_CP022163.1"/>
</dbReference>
<dbReference type="KEGG" id="mbd:MEBOL_001716"/>
<evidence type="ECO:0000313" key="6">
    <source>
        <dbReference type="Proteomes" id="UP000217289"/>
    </source>
</evidence>